<name>A0A8J3FE98_9FLAO</name>
<evidence type="ECO:0000313" key="2">
    <source>
        <dbReference type="EMBL" id="GGK15948.1"/>
    </source>
</evidence>
<dbReference type="RefSeq" id="WP_188650264.1">
    <property type="nucleotide sequence ID" value="NZ_BMNR01000002.1"/>
</dbReference>
<feature type="coiled-coil region" evidence="1">
    <location>
        <begin position="3"/>
        <end position="51"/>
    </location>
</feature>
<dbReference type="AlphaFoldDB" id="A0A8J3FE98"/>
<gene>
    <name evidence="2" type="ORF">GCM10007962_07820</name>
</gene>
<reference evidence="2" key="1">
    <citation type="journal article" date="2014" name="Int. J. Syst. Evol. Microbiol.">
        <title>Complete genome sequence of Corynebacterium casei LMG S-19264T (=DSM 44701T), isolated from a smear-ripened cheese.</title>
        <authorList>
            <consortium name="US DOE Joint Genome Institute (JGI-PGF)"/>
            <person name="Walter F."/>
            <person name="Albersmeier A."/>
            <person name="Kalinowski J."/>
            <person name="Ruckert C."/>
        </authorList>
    </citation>
    <scope>NUCLEOTIDE SEQUENCE</scope>
    <source>
        <strain evidence="2">JCM 12862</strain>
    </source>
</reference>
<reference evidence="2" key="2">
    <citation type="submission" date="2020-09" db="EMBL/GenBank/DDBJ databases">
        <authorList>
            <person name="Sun Q."/>
            <person name="Ohkuma M."/>
        </authorList>
    </citation>
    <scope>NUCLEOTIDE SEQUENCE</scope>
    <source>
        <strain evidence="2">JCM 12862</strain>
    </source>
</reference>
<protein>
    <submittedName>
        <fullName evidence="2">Uncharacterized protein</fullName>
    </submittedName>
</protein>
<keyword evidence="1" id="KW-0175">Coiled coil</keyword>
<keyword evidence="3" id="KW-1185">Reference proteome</keyword>
<organism evidence="2 3">
    <name type="scientific">Yeosuana aromativorans</name>
    <dbReference type="NCBI Taxonomy" id="288019"/>
    <lineage>
        <taxon>Bacteria</taxon>
        <taxon>Pseudomonadati</taxon>
        <taxon>Bacteroidota</taxon>
        <taxon>Flavobacteriia</taxon>
        <taxon>Flavobacteriales</taxon>
        <taxon>Flavobacteriaceae</taxon>
        <taxon>Yeosuana</taxon>
    </lineage>
</organism>
<proteinExistence type="predicted"/>
<evidence type="ECO:0000256" key="1">
    <source>
        <dbReference type="SAM" id="Coils"/>
    </source>
</evidence>
<sequence length="55" mass="6457">MDNRQLANEINSLKETIESLIIEIQYLRNDLETTSKENEGLKFRMSELESALDRN</sequence>
<dbReference type="Proteomes" id="UP000612329">
    <property type="component" value="Unassembled WGS sequence"/>
</dbReference>
<comment type="caution">
    <text evidence="2">The sequence shown here is derived from an EMBL/GenBank/DDBJ whole genome shotgun (WGS) entry which is preliminary data.</text>
</comment>
<dbReference type="EMBL" id="BMNR01000002">
    <property type="protein sequence ID" value="GGK15948.1"/>
    <property type="molecule type" value="Genomic_DNA"/>
</dbReference>
<evidence type="ECO:0000313" key="3">
    <source>
        <dbReference type="Proteomes" id="UP000612329"/>
    </source>
</evidence>
<accession>A0A8J3FE98</accession>